<gene>
    <name evidence="2" type="ORF">SAMN05878503_107115</name>
</gene>
<reference evidence="3" key="1">
    <citation type="submission" date="2017-08" db="EMBL/GenBank/DDBJ databases">
        <authorList>
            <person name="Varghese N."/>
            <person name="Submissions S."/>
        </authorList>
    </citation>
    <scope>NUCLEOTIDE SEQUENCE [LARGE SCALE GENOMIC DNA]</scope>
    <source>
        <strain evidence="3">JA234</strain>
    </source>
</reference>
<dbReference type="Proteomes" id="UP000219467">
    <property type="component" value="Unassembled WGS sequence"/>
</dbReference>
<dbReference type="PROSITE" id="PS51257">
    <property type="entry name" value="PROKAR_LIPOPROTEIN"/>
    <property type="match status" value="1"/>
</dbReference>
<evidence type="ECO:0000313" key="3">
    <source>
        <dbReference type="Proteomes" id="UP000219467"/>
    </source>
</evidence>
<dbReference type="AlphaFoldDB" id="A0A285CTV4"/>
<organism evidence="2 3">
    <name type="scientific">Cereibacter ovatus</name>
    <dbReference type="NCBI Taxonomy" id="439529"/>
    <lineage>
        <taxon>Bacteria</taxon>
        <taxon>Pseudomonadati</taxon>
        <taxon>Pseudomonadota</taxon>
        <taxon>Alphaproteobacteria</taxon>
        <taxon>Rhodobacterales</taxon>
        <taxon>Paracoccaceae</taxon>
        <taxon>Cereibacter</taxon>
    </lineage>
</organism>
<protein>
    <submittedName>
        <fullName evidence="2">Glycine zipper 2TM protein</fullName>
    </submittedName>
</protein>
<proteinExistence type="predicted"/>
<dbReference type="InterPro" id="IPR027367">
    <property type="entry name" value="Gly-zipper_YMGG"/>
</dbReference>
<dbReference type="RefSeq" id="WP_097030537.1">
    <property type="nucleotide sequence ID" value="NZ_OAOQ01000007.1"/>
</dbReference>
<name>A0A285CTV4_9RHOB</name>
<dbReference type="Pfam" id="PF13441">
    <property type="entry name" value="Gly-zipper_YMGG"/>
    <property type="match status" value="1"/>
</dbReference>
<sequence>MKKFLILIPVVALAAGCETPDKTTAASALGGAALGAALSSDKDRVQGAAIGAAAGAIAGTLIGPTSPSSNTCYYRNARGERFTGPC</sequence>
<dbReference type="EMBL" id="OAOQ01000007">
    <property type="protein sequence ID" value="SNX71000.1"/>
    <property type="molecule type" value="Genomic_DNA"/>
</dbReference>
<feature type="domain" description="YMGG-like Gly-zipper" evidence="1">
    <location>
        <begin position="23"/>
        <end position="63"/>
    </location>
</feature>
<evidence type="ECO:0000313" key="2">
    <source>
        <dbReference type="EMBL" id="SNX71000.1"/>
    </source>
</evidence>
<evidence type="ECO:0000259" key="1">
    <source>
        <dbReference type="Pfam" id="PF13441"/>
    </source>
</evidence>
<keyword evidence="3" id="KW-1185">Reference proteome</keyword>
<accession>A0A285CTV4</accession>